<feature type="chain" id="PRO_5047314036" evidence="1">
    <location>
        <begin position="23"/>
        <end position="459"/>
    </location>
</feature>
<dbReference type="EC" id="3.1.-.-" evidence="3"/>
<keyword evidence="4" id="KW-1185">Reference proteome</keyword>
<gene>
    <name evidence="3" type="ORF">SH580_19370</name>
</gene>
<dbReference type="SUPFAM" id="SSF52266">
    <property type="entry name" value="SGNH hydrolase"/>
    <property type="match status" value="1"/>
</dbReference>
<dbReference type="Proteomes" id="UP001324993">
    <property type="component" value="Chromosome"/>
</dbReference>
<dbReference type="InterPro" id="IPR013830">
    <property type="entry name" value="SGNH_hydro"/>
</dbReference>
<dbReference type="CDD" id="cd01834">
    <property type="entry name" value="SGNH_hydrolase_like_2"/>
    <property type="match status" value="1"/>
</dbReference>
<reference evidence="3 4" key="1">
    <citation type="submission" date="2023-11" db="EMBL/GenBank/DDBJ databases">
        <title>Coraliomargarita sp. nov., isolated from marine algae.</title>
        <authorList>
            <person name="Lee J.K."/>
            <person name="Baek J.H."/>
            <person name="Kim J.M."/>
            <person name="Choi D.G."/>
            <person name="Jeon C.O."/>
        </authorList>
    </citation>
    <scope>NUCLEOTIDE SEQUENCE [LARGE SCALE GENOMIC DNA]</scope>
    <source>
        <strain evidence="3 4">J2-16</strain>
    </source>
</reference>
<sequence>MTSLLYLLAVLCLVGLSTRSMARVPFEDGDRWTMVGDSITHGGEYHTWVYLYCLTRFPELELSVANAGNSGDDAHGALERYDWDIQPKGATVASVMFGMNDVRREIYGDVPDTPQVRDQRIYILEGYRSFMNQLVQRLREDGARLILMTPTIYDETAQHQTEVLTGVNGALGACAAYVTQLAASTGATLIDFYGPMNEINARMQAVDPAASLIKRDRVHPNSVGQFVMAYLFLKAVDAPGLVSRVHVDVEQTQFIASDNASVGDLVAKDATVSFTVLEQAIPFPVGKAQQAALEWVPFQNELNRQTLRVSGLQPGEYVLTIDGQRVRDFQAEALSAGVNLALEVNTPQAKQAAEVLKLMQLWHTKALEYRSIPTFEFWNLGHMLQPVSEEAACEYVAAEIEQLKEFTEGPQLWRRKSLTRYLERKPREALIAAEMENLISQARAAAQPQSHHYQLKRIE</sequence>
<proteinExistence type="predicted"/>
<dbReference type="InterPro" id="IPR036514">
    <property type="entry name" value="SGNH_hydro_sf"/>
</dbReference>
<feature type="domain" description="SGNH hydrolase-type esterase" evidence="2">
    <location>
        <begin position="35"/>
        <end position="225"/>
    </location>
</feature>
<name>A0ABZ0RHP8_9BACT</name>
<dbReference type="Pfam" id="PF13472">
    <property type="entry name" value="Lipase_GDSL_2"/>
    <property type="match status" value="1"/>
</dbReference>
<keyword evidence="3" id="KW-0378">Hydrolase</keyword>
<evidence type="ECO:0000313" key="4">
    <source>
        <dbReference type="Proteomes" id="UP001324993"/>
    </source>
</evidence>
<feature type="signal peptide" evidence="1">
    <location>
        <begin position="1"/>
        <end position="22"/>
    </location>
</feature>
<dbReference type="PANTHER" id="PTHR30383:SF5">
    <property type="entry name" value="SGNH HYDROLASE-TYPE ESTERASE DOMAIN-CONTAINING PROTEIN"/>
    <property type="match status" value="1"/>
</dbReference>
<dbReference type="RefSeq" id="WP_319832461.1">
    <property type="nucleotide sequence ID" value="NZ_CP138858.1"/>
</dbReference>
<evidence type="ECO:0000259" key="2">
    <source>
        <dbReference type="Pfam" id="PF13472"/>
    </source>
</evidence>
<protein>
    <submittedName>
        <fullName evidence="3">SGNH/GDSL hydrolase family protein</fullName>
        <ecNumber evidence="3">3.1.-.-</ecNumber>
    </submittedName>
</protein>
<keyword evidence="1" id="KW-0732">Signal</keyword>
<accession>A0ABZ0RHP8</accession>
<dbReference type="InterPro" id="IPR051532">
    <property type="entry name" value="Ester_Hydrolysis_Enzymes"/>
</dbReference>
<organism evidence="3 4">
    <name type="scientific">Coraliomargarita algicola</name>
    <dbReference type="NCBI Taxonomy" id="3092156"/>
    <lineage>
        <taxon>Bacteria</taxon>
        <taxon>Pseudomonadati</taxon>
        <taxon>Verrucomicrobiota</taxon>
        <taxon>Opitutia</taxon>
        <taxon>Puniceicoccales</taxon>
        <taxon>Coraliomargaritaceae</taxon>
        <taxon>Coraliomargarita</taxon>
    </lineage>
</organism>
<dbReference type="Gene3D" id="3.40.50.1110">
    <property type="entry name" value="SGNH hydrolase"/>
    <property type="match status" value="1"/>
</dbReference>
<dbReference type="EMBL" id="CP138858">
    <property type="protein sequence ID" value="WPJ95582.1"/>
    <property type="molecule type" value="Genomic_DNA"/>
</dbReference>
<dbReference type="GO" id="GO:0016787">
    <property type="term" value="F:hydrolase activity"/>
    <property type="evidence" value="ECO:0007669"/>
    <property type="project" value="UniProtKB-KW"/>
</dbReference>
<evidence type="ECO:0000256" key="1">
    <source>
        <dbReference type="SAM" id="SignalP"/>
    </source>
</evidence>
<evidence type="ECO:0000313" key="3">
    <source>
        <dbReference type="EMBL" id="WPJ95582.1"/>
    </source>
</evidence>
<dbReference type="PANTHER" id="PTHR30383">
    <property type="entry name" value="THIOESTERASE 1/PROTEASE 1/LYSOPHOSPHOLIPASE L1"/>
    <property type="match status" value="1"/>
</dbReference>